<dbReference type="InterPro" id="IPR029063">
    <property type="entry name" value="SAM-dependent_MTases_sf"/>
</dbReference>
<gene>
    <name evidence="5" type="ORF">K1W69_26725</name>
</gene>
<dbReference type="GO" id="GO:0032259">
    <property type="term" value="P:methylation"/>
    <property type="evidence" value="ECO:0007669"/>
    <property type="project" value="UniProtKB-KW"/>
</dbReference>
<dbReference type="EMBL" id="JAICBX010000009">
    <property type="protein sequence ID" value="MBW8640812.1"/>
    <property type="molecule type" value="Genomic_DNA"/>
</dbReference>
<dbReference type="Proteomes" id="UP001196509">
    <property type="component" value="Unassembled WGS sequence"/>
</dbReference>
<evidence type="ECO:0000256" key="2">
    <source>
        <dbReference type="ARBA" id="ARBA00022679"/>
    </source>
</evidence>
<comment type="caution">
    <text evidence="5">The sequence shown here is derived from an EMBL/GenBank/DDBJ whole genome shotgun (WGS) entry which is preliminary data.</text>
</comment>
<feature type="domain" description="Methyltransferase type 11" evidence="4">
    <location>
        <begin position="57"/>
        <end position="142"/>
    </location>
</feature>
<sequence length="294" mass="31756">MKAETLFDTEMIRQNRLRALARNPAGADFLLRVVAGELADRLGVVERRFARAAALHCHTGLIAGLLAGSGKIDDITRIEAGPELFTDDAPDAGRVVAAFDAFPFDRERLQLVVSALSMHLVDDLPGLLRQIADSLSPDGLFLAALPGAGTLGELRDCLLSAETELSTGASPRIIPFADIRDCGSLLQRAGFALPVVDSETYTVRYDTMFHLMGDLRDMGMANPLAGRSRRPATRALFARAAEIYADRYADDDGRIRASFNIVYLSGWKPDPGQQKPLRPGSAKMSLTDALNSGS</sequence>
<evidence type="ECO:0000256" key="3">
    <source>
        <dbReference type="SAM" id="MobiDB-lite"/>
    </source>
</evidence>
<organism evidence="5 6">
    <name type="scientific">Flavimaribacter sediminis</name>
    <dbReference type="NCBI Taxonomy" id="2865987"/>
    <lineage>
        <taxon>Bacteria</taxon>
        <taxon>Pseudomonadati</taxon>
        <taxon>Pseudomonadota</taxon>
        <taxon>Alphaproteobacteria</taxon>
        <taxon>Hyphomicrobiales</taxon>
        <taxon>Rhizobiaceae</taxon>
        <taxon>Flavimaribacter</taxon>
    </lineage>
</organism>
<dbReference type="AlphaFoldDB" id="A0AAE2ZTL9"/>
<reference evidence="5" key="1">
    <citation type="submission" date="2021-08" db="EMBL/GenBank/DDBJ databases">
        <title>Hoeflea bacterium WL0058 sp. nov., isolated from the sediment.</title>
        <authorList>
            <person name="Wang L."/>
            <person name="Zhang D."/>
        </authorList>
    </citation>
    <scope>NUCLEOTIDE SEQUENCE</scope>
    <source>
        <strain evidence="5">WL0058</strain>
    </source>
</reference>
<protein>
    <submittedName>
        <fullName evidence="5">Class I SAM-dependent methyltransferase</fullName>
    </submittedName>
</protein>
<dbReference type="PANTHER" id="PTHR13090">
    <property type="entry name" value="ARGININE-HYDROXYLASE NDUFAF5, MITOCHONDRIAL"/>
    <property type="match status" value="1"/>
</dbReference>
<feature type="region of interest" description="Disordered" evidence="3">
    <location>
        <begin position="270"/>
        <end position="294"/>
    </location>
</feature>
<dbReference type="PANTHER" id="PTHR13090:SF1">
    <property type="entry name" value="ARGININE-HYDROXYLASE NDUFAF5, MITOCHONDRIAL"/>
    <property type="match status" value="1"/>
</dbReference>
<dbReference type="RefSeq" id="WP_220231544.1">
    <property type="nucleotide sequence ID" value="NZ_JAICBX010000009.1"/>
</dbReference>
<dbReference type="Gene3D" id="3.40.50.150">
    <property type="entry name" value="Vaccinia Virus protein VP39"/>
    <property type="match status" value="1"/>
</dbReference>
<dbReference type="InterPro" id="IPR013216">
    <property type="entry name" value="Methyltransf_11"/>
</dbReference>
<keyword evidence="2" id="KW-0808">Transferase</keyword>
<proteinExistence type="predicted"/>
<evidence type="ECO:0000256" key="1">
    <source>
        <dbReference type="ARBA" id="ARBA00022603"/>
    </source>
</evidence>
<dbReference type="SUPFAM" id="SSF53335">
    <property type="entry name" value="S-adenosyl-L-methionine-dependent methyltransferases"/>
    <property type="match status" value="1"/>
</dbReference>
<evidence type="ECO:0000313" key="6">
    <source>
        <dbReference type="Proteomes" id="UP001196509"/>
    </source>
</evidence>
<evidence type="ECO:0000259" key="4">
    <source>
        <dbReference type="Pfam" id="PF08241"/>
    </source>
</evidence>
<accession>A0AAE2ZTL9</accession>
<keyword evidence="1 5" id="KW-0489">Methyltransferase</keyword>
<evidence type="ECO:0000313" key="5">
    <source>
        <dbReference type="EMBL" id="MBW8640812.1"/>
    </source>
</evidence>
<dbReference type="Pfam" id="PF08241">
    <property type="entry name" value="Methyltransf_11"/>
    <property type="match status" value="1"/>
</dbReference>
<keyword evidence="6" id="KW-1185">Reference proteome</keyword>
<dbReference type="GO" id="GO:0008757">
    <property type="term" value="F:S-adenosylmethionine-dependent methyltransferase activity"/>
    <property type="evidence" value="ECO:0007669"/>
    <property type="project" value="InterPro"/>
</dbReference>
<name>A0AAE2ZTL9_9HYPH</name>
<dbReference type="InterPro" id="IPR050602">
    <property type="entry name" value="Malonyl-ACP_OMT"/>
</dbReference>